<dbReference type="Pfam" id="PF22486">
    <property type="entry name" value="MATH_2"/>
    <property type="match status" value="1"/>
</dbReference>
<reference evidence="13 14" key="1">
    <citation type="submission" date="2025-04" db="UniProtKB">
        <authorList>
            <consortium name="RefSeq"/>
        </authorList>
    </citation>
    <scope>IDENTIFICATION</scope>
</reference>
<dbReference type="SUPFAM" id="SSF57850">
    <property type="entry name" value="RING/U-box"/>
    <property type="match status" value="1"/>
</dbReference>
<keyword evidence="7" id="KW-0175">Coiled coil</keyword>
<dbReference type="PANTHER" id="PTHR36754">
    <property type="entry name" value="E3 UBIQUITIN-PROTEIN LIGASE TRIM37"/>
    <property type="match status" value="1"/>
</dbReference>
<dbReference type="RefSeq" id="XP_014469325.1">
    <property type="nucleotide sequence ID" value="XM_014613839.1"/>
</dbReference>
<keyword evidence="2" id="KW-0963">Cytoplasm</keyword>
<dbReference type="PANTHER" id="PTHR36754:SF2">
    <property type="entry name" value="E3 UBIQUITIN-PROTEIN LIGASE TRIM37"/>
    <property type="match status" value="1"/>
</dbReference>
<dbReference type="InterPro" id="IPR001841">
    <property type="entry name" value="Znf_RING"/>
</dbReference>
<feature type="region of interest" description="Disordered" evidence="8">
    <location>
        <begin position="1069"/>
        <end position="1091"/>
    </location>
</feature>
<dbReference type="GO" id="GO:0005164">
    <property type="term" value="F:tumor necrosis factor receptor binding"/>
    <property type="evidence" value="ECO:0007669"/>
    <property type="project" value="TreeGrafter"/>
</dbReference>
<dbReference type="GO" id="GO:0016235">
    <property type="term" value="C:aggresome"/>
    <property type="evidence" value="ECO:0007669"/>
    <property type="project" value="TreeGrafter"/>
</dbReference>
<dbReference type="SUPFAM" id="SSF49599">
    <property type="entry name" value="TRAF domain-like"/>
    <property type="match status" value="1"/>
</dbReference>
<feature type="domain" description="B box-type" evidence="10">
    <location>
        <begin position="103"/>
        <end position="145"/>
    </location>
</feature>
<sequence length="1091" mass="120544">MANRDQSVSKTADDHSVETLAEVFRCFICMEKLRDAHLCPHCSKLCCYTCIRRWLTEQRSQCPHCRASLHLHELVNCRWVEEVTQQLDTLQAVGLSNSRHDDSSKDRCKMHHEKLSVYCWPCRKCICHQCALWGGTHSGHTFKPLEDVYEQHVTQIKTEVSQLNRRLTELISLVQEVERNVESVRAAKDERVREIRNAIELMIARLDSQLKAKLLTLMGQKNSLTLETEQLEALLQEVEYQLHNCTHSELIAKSSELSRKIHQIRKKPMTSFVTAPVPADFHSEIVPGYDSATFSMQNFTQLQLKADPVYSAPLHVNGLCWRLKVYPDGNGVVRGNYLSVFLELSAGLPETSKYEYRVEMIHQGSRDTSKNIVREFASDFEIGECWGYNRFFRLDLLATEGYLNTELDTLILRFQVRPPTFYQRCRDQQWYISQLVTVQNQYATQINELKERLAIEISRNAVAATRATSGSTICRSPANMSPLSMQQQQQGSDDMAAGSNATRTIDTAASGASTRSISSVLPGNGGGNSSATLPSDHLISMYDLGELSNIHPPVTTPTLSSKTSLKSHRANNLNVVEAEAAARRVNDVSLGECQVAGIHLVPSSSYSSPSVLNQQSLTLLSNNNGAGSNSDPMLCSSTLPSSVIASVKQHRLVNSLNVSDGEVVQCDGSPGSAAVRVQSPSSFYMSPLNLSSNSSSSDSGELSEHDIYLNECEHNEPNVALLDLANDENDVDDETMSGENDVEVAESLAPWAQSKQRMKQQNRDSVTETNRLREIMLLNLFEMQNMNSAWTLCLGQQADENCDSRSSLACLRRHSSSPLDCNDVVPTTAAYSHKHHELDTCNEPSLADRHSNCAYHHSQRRVTELTRLLNQLPSACQSKLAALTPSSNQTTRSEPATRSNSIDCEKDLPKLPVVNKANHDVESPRLSDLIAPNVLLDSNKIMSKHLLSRRQSSPCSSASLNLINDENSKTFEFDQLLEAIQILSGTQKDATTCNVKSRKSTSSDAKNNACTSNGGSTAVSLIQEGTSSSSASAMITADTVPSPNNYSWSPALYQHTHAQKAVLDLAVQGSSNDIPSKSNLDKSTEEAASSP</sequence>
<dbReference type="InterPro" id="IPR003649">
    <property type="entry name" value="Bbox_C"/>
</dbReference>
<name>A0A6P3WT55_DINQU</name>
<dbReference type="InterPro" id="IPR000315">
    <property type="entry name" value="Znf_B-box"/>
</dbReference>
<dbReference type="GO" id="GO:0031625">
    <property type="term" value="F:ubiquitin protein ligase binding"/>
    <property type="evidence" value="ECO:0007669"/>
    <property type="project" value="TreeGrafter"/>
</dbReference>
<dbReference type="Proteomes" id="UP000515204">
    <property type="component" value="Unplaced"/>
</dbReference>
<evidence type="ECO:0000256" key="1">
    <source>
        <dbReference type="ARBA" id="ARBA00004496"/>
    </source>
</evidence>
<dbReference type="AlphaFoldDB" id="A0A6P3WT55"/>
<dbReference type="PROSITE" id="PS50144">
    <property type="entry name" value="MATH"/>
    <property type="match status" value="1"/>
</dbReference>
<dbReference type="Gene3D" id="3.30.40.10">
    <property type="entry name" value="Zinc/RING finger domain, C3HC4 (zinc finger)"/>
    <property type="match status" value="1"/>
</dbReference>
<dbReference type="KEGG" id="dqu:106741634"/>
<evidence type="ECO:0000256" key="8">
    <source>
        <dbReference type="SAM" id="MobiDB-lite"/>
    </source>
</evidence>
<dbReference type="GO" id="GO:0008270">
    <property type="term" value="F:zinc ion binding"/>
    <property type="evidence" value="ECO:0007669"/>
    <property type="project" value="UniProtKB-KW"/>
</dbReference>
<evidence type="ECO:0000256" key="7">
    <source>
        <dbReference type="SAM" id="Coils"/>
    </source>
</evidence>
<feature type="compositionally biased region" description="Low complexity" evidence="8">
    <location>
        <begin position="484"/>
        <end position="498"/>
    </location>
</feature>
<keyword evidence="4 6" id="KW-0863">Zinc-finger</keyword>
<organism evidence="12 14">
    <name type="scientific">Dinoponera quadriceps</name>
    <name type="common">South American ant</name>
    <dbReference type="NCBI Taxonomy" id="609295"/>
    <lineage>
        <taxon>Eukaryota</taxon>
        <taxon>Metazoa</taxon>
        <taxon>Ecdysozoa</taxon>
        <taxon>Arthropoda</taxon>
        <taxon>Hexapoda</taxon>
        <taxon>Insecta</taxon>
        <taxon>Pterygota</taxon>
        <taxon>Neoptera</taxon>
        <taxon>Endopterygota</taxon>
        <taxon>Hymenoptera</taxon>
        <taxon>Apocrita</taxon>
        <taxon>Aculeata</taxon>
        <taxon>Formicoidea</taxon>
        <taxon>Formicidae</taxon>
        <taxon>Ponerinae</taxon>
        <taxon>Ponerini</taxon>
        <taxon>Dinoponera</taxon>
    </lineage>
</organism>
<keyword evidence="3" id="KW-0479">Metal-binding</keyword>
<feature type="coiled-coil region" evidence="7">
    <location>
        <begin position="160"/>
        <end position="194"/>
    </location>
</feature>
<dbReference type="InterPro" id="IPR013083">
    <property type="entry name" value="Znf_RING/FYVE/PHD"/>
</dbReference>
<feature type="region of interest" description="Disordered" evidence="8">
    <location>
        <begin position="883"/>
        <end position="903"/>
    </location>
</feature>
<dbReference type="GO" id="GO:0061630">
    <property type="term" value="F:ubiquitin protein ligase activity"/>
    <property type="evidence" value="ECO:0007669"/>
    <property type="project" value="TreeGrafter"/>
</dbReference>
<dbReference type="CDD" id="cd03773">
    <property type="entry name" value="MATH_TRIM37"/>
    <property type="match status" value="1"/>
</dbReference>
<evidence type="ECO:0000256" key="2">
    <source>
        <dbReference type="ARBA" id="ARBA00022490"/>
    </source>
</evidence>
<dbReference type="SMART" id="SM00061">
    <property type="entry name" value="MATH"/>
    <property type="match status" value="1"/>
</dbReference>
<dbReference type="SUPFAM" id="SSF57845">
    <property type="entry name" value="B-box zinc-binding domain"/>
    <property type="match status" value="1"/>
</dbReference>
<feature type="compositionally biased region" description="Polar residues" evidence="8">
    <location>
        <begin position="884"/>
        <end position="902"/>
    </location>
</feature>
<dbReference type="GO" id="GO:0005778">
    <property type="term" value="C:peroxisomal membrane"/>
    <property type="evidence" value="ECO:0007669"/>
    <property type="project" value="TreeGrafter"/>
</dbReference>
<evidence type="ECO:0000256" key="3">
    <source>
        <dbReference type="ARBA" id="ARBA00022723"/>
    </source>
</evidence>
<feature type="domain" description="RING-type" evidence="9">
    <location>
        <begin position="26"/>
        <end position="66"/>
    </location>
</feature>
<dbReference type="GO" id="GO:0051865">
    <property type="term" value="P:protein autoubiquitination"/>
    <property type="evidence" value="ECO:0007669"/>
    <property type="project" value="TreeGrafter"/>
</dbReference>
<evidence type="ECO:0000313" key="14">
    <source>
        <dbReference type="RefSeq" id="XP_014469326.1"/>
    </source>
</evidence>
<evidence type="ECO:0000313" key="13">
    <source>
        <dbReference type="RefSeq" id="XP_014469325.1"/>
    </source>
</evidence>
<keyword evidence="5" id="KW-0862">Zinc</keyword>
<dbReference type="CDD" id="cd19779">
    <property type="entry name" value="Bbox2_TRIM37_C-VIII"/>
    <property type="match status" value="1"/>
</dbReference>
<evidence type="ECO:0000259" key="11">
    <source>
        <dbReference type="PROSITE" id="PS50144"/>
    </source>
</evidence>
<dbReference type="SMART" id="SM00502">
    <property type="entry name" value="BBC"/>
    <property type="match status" value="1"/>
</dbReference>
<feature type="region of interest" description="Disordered" evidence="8">
    <location>
        <begin position="998"/>
        <end position="1017"/>
    </location>
</feature>
<feature type="compositionally biased region" description="Polar residues" evidence="8">
    <location>
        <begin position="473"/>
        <end position="483"/>
    </location>
</feature>
<protein>
    <submittedName>
        <fullName evidence="13 14">Uncharacterized protein LOC106741634</fullName>
    </submittedName>
</protein>
<dbReference type="Gene3D" id="3.30.160.60">
    <property type="entry name" value="Classic Zinc Finger"/>
    <property type="match status" value="1"/>
</dbReference>
<gene>
    <name evidence="13 14" type="primary">LOC106741634</name>
</gene>
<dbReference type="GeneID" id="106741634"/>
<proteinExistence type="predicted"/>
<dbReference type="OrthoDB" id="192247at2759"/>
<dbReference type="PROSITE" id="PS50089">
    <property type="entry name" value="ZF_RING_2"/>
    <property type="match status" value="1"/>
</dbReference>
<feature type="compositionally biased region" description="Polar residues" evidence="8">
    <location>
        <begin position="499"/>
        <end position="521"/>
    </location>
</feature>
<keyword evidence="12" id="KW-1185">Reference proteome</keyword>
<dbReference type="Pfam" id="PF00643">
    <property type="entry name" value="zf-B_box"/>
    <property type="match status" value="1"/>
</dbReference>
<evidence type="ECO:0000259" key="9">
    <source>
        <dbReference type="PROSITE" id="PS50089"/>
    </source>
</evidence>
<dbReference type="InterPro" id="IPR008974">
    <property type="entry name" value="TRAF-like"/>
</dbReference>
<accession>A0A6P3WT55</accession>
<dbReference type="RefSeq" id="XP_014469326.1">
    <property type="nucleotide sequence ID" value="XM_014613840.1"/>
</dbReference>
<comment type="subcellular location">
    <subcellularLocation>
        <location evidence="1">Cytoplasm</location>
    </subcellularLocation>
</comment>
<dbReference type="InterPro" id="IPR053003">
    <property type="entry name" value="TRIM_RBCC_E3_ubiq-ligases"/>
</dbReference>
<dbReference type="InterPro" id="IPR037299">
    <property type="entry name" value="TRIM37_MATH"/>
</dbReference>
<dbReference type="GO" id="GO:0070842">
    <property type="term" value="P:aggresome assembly"/>
    <property type="evidence" value="ECO:0007669"/>
    <property type="project" value="TreeGrafter"/>
</dbReference>
<evidence type="ECO:0000259" key="10">
    <source>
        <dbReference type="PROSITE" id="PS50119"/>
    </source>
</evidence>
<evidence type="ECO:0000256" key="6">
    <source>
        <dbReference type="PROSITE-ProRule" id="PRU00024"/>
    </source>
</evidence>
<dbReference type="PROSITE" id="PS50119">
    <property type="entry name" value="ZF_BBOX"/>
    <property type="match status" value="1"/>
</dbReference>
<dbReference type="GO" id="GO:0006513">
    <property type="term" value="P:protein monoubiquitination"/>
    <property type="evidence" value="ECO:0007669"/>
    <property type="project" value="TreeGrafter"/>
</dbReference>
<feature type="compositionally biased region" description="Polar residues" evidence="8">
    <location>
        <begin position="1069"/>
        <end position="1078"/>
    </location>
</feature>
<dbReference type="InterPro" id="IPR002083">
    <property type="entry name" value="MATH/TRAF_dom"/>
</dbReference>
<dbReference type="SMART" id="SM00336">
    <property type="entry name" value="BBOX"/>
    <property type="match status" value="1"/>
</dbReference>
<feature type="region of interest" description="Disordered" evidence="8">
    <location>
        <begin position="473"/>
        <end position="528"/>
    </location>
</feature>
<evidence type="ECO:0000256" key="4">
    <source>
        <dbReference type="ARBA" id="ARBA00022771"/>
    </source>
</evidence>
<evidence type="ECO:0000313" key="12">
    <source>
        <dbReference type="Proteomes" id="UP000515204"/>
    </source>
</evidence>
<dbReference type="CDD" id="cd16619">
    <property type="entry name" value="mRING-HC-C4C4_TRIM37_C-VIII"/>
    <property type="match status" value="1"/>
</dbReference>
<feature type="domain" description="MATH" evidence="11">
    <location>
        <begin position="289"/>
        <end position="416"/>
    </location>
</feature>
<evidence type="ECO:0000256" key="5">
    <source>
        <dbReference type="ARBA" id="ARBA00022833"/>
    </source>
</evidence>
<dbReference type="Gene3D" id="2.60.210.10">
    <property type="entry name" value="Apoptosis, Tumor Necrosis Factor Receptor Associated Protein 2, Chain A"/>
    <property type="match status" value="1"/>
</dbReference>